<evidence type="ECO:0000313" key="3">
    <source>
        <dbReference type="Proteomes" id="UP001214628"/>
    </source>
</evidence>
<dbReference type="PROSITE" id="PS50280">
    <property type="entry name" value="SET"/>
    <property type="match status" value="1"/>
</dbReference>
<evidence type="ECO:0000313" key="2">
    <source>
        <dbReference type="EMBL" id="WFD41867.1"/>
    </source>
</evidence>
<dbReference type="PANTHER" id="PTHR47643:SF2">
    <property type="entry name" value="TPR DOMAIN PROTEIN (AFU_ORTHOLOGUE AFUA_5G12710)"/>
    <property type="match status" value="1"/>
</dbReference>
<gene>
    <name evidence="2" type="ORF">MPSI1_000503</name>
</gene>
<organism evidence="2 3">
    <name type="scientific">Malassezia psittaci</name>
    <dbReference type="NCBI Taxonomy" id="1821823"/>
    <lineage>
        <taxon>Eukaryota</taxon>
        <taxon>Fungi</taxon>
        <taxon>Dikarya</taxon>
        <taxon>Basidiomycota</taxon>
        <taxon>Ustilaginomycotina</taxon>
        <taxon>Malasseziomycetes</taxon>
        <taxon>Malasseziales</taxon>
        <taxon>Malasseziaceae</taxon>
        <taxon>Malassezia</taxon>
    </lineage>
</organism>
<proteinExistence type="predicted"/>
<name>A0AAF0F758_9BASI</name>
<dbReference type="PANTHER" id="PTHR47643">
    <property type="entry name" value="TPR DOMAIN PROTEIN (AFU_ORTHOLOGUE AFUA_5G12710)"/>
    <property type="match status" value="1"/>
</dbReference>
<dbReference type="InterPro" id="IPR001214">
    <property type="entry name" value="SET_dom"/>
</dbReference>
<dbReference type="SUPFAM" id="SSF82199">
    <property type="entry name" value="SET domain"/>
    <property type="match status" value="1"/>
</dbReference>
<dbReference type="InterPro" id="IPR046341">
    <property type="entry name" value="SET_dom_sf"/>
</dbReference>
<dbReference type="AlphaFoldDB" id="A0AAF0F758"/>
<keyword evidence="3" id="KW-1185">Reference proteome</keyword>
<evidence type="ECO:0000259" key="1">
    <source>
        <dbReference type="PROSITE" id="PS50280"/>
    </source>
</evidence>
<dbReference type="InterPro" id="IPR053209">
    <property type="entry name" value="Gramillin-biosynth_MTr"/>
</dbReference>
<dbReference type="Gene3D" id="2.170.270.10">
    <property type="entry name" value="SET domain"/>
    <property type="match status" value="1"/>
</dbReference>
<feature type="domain" description="SET" evidence="1">
    <location>
        <begin position="437"/>
        <end position="648"/>
    </location>
</feature>
<dbReference type="Proteomes" id="UP001214628">
    <property type="component" value="Chromosome 1"/>
</dbReference>
<protein>
    <recommendedName>
        <fullName evidence="1">SET domain-containing protein</fullName>
    </recommendedName>
</protein>
<dbReference type="EMBL" id="CP118375">
    <property type="protein sequence ID" value="WFD41867.1"/>
    <property type="molecule type" value="Genomic_DNA"/>
</dbReference>
<reference evidence="2" key="1">
    <citation type="submission" date="2023-02" db="EMBL/GenBank/DDBJ databases">
        <title>Mating type loci evolution in Malassezia.</title>
        <authorList>
            <person name="Coelho M.A."/>
        </authorList>
    </citation>
    <scope>NUCLEOTIDE SEQUENCE</scope>
    <source>
        <strain evidence="2">CBS 14136</strain>
    </source>
</reference>
<sequence>MESLVRSLRNLGLAAPNGEQITSLVDADPQVEKRLAQQLAVPAQIDLMDSEDASAAMVDAALLTGATEAMLANYNRTLQQQIEALKEEFVKTKSPKPIKRIPLKALLSQQEALIRRRTDERLSSKSQSGSAYTPRQILDTDSVHCSTTAVSELQRMDFDELLAPKRFEGRYLVVRVVSRLSLYASCSFVGEIIPSGAPIPISIAYFTPNLNLYGEELDAMLPVGTYLLIREPYISTNYLGFGGPITGAKGTVGIRVDTPSDVIILDEDDALLADLCPDGSCNNSLSTLAQFAGWRQEGPLSRAIQRFLNQNDQDSCVPPVTATLASTRDIIRRFLRQERPGAAWREWLSAEKLGLWKTEMDSSAVADDLMLKVDVLVELSAFAEADTVLETVPLEERDRAWTCRKAEVSEALDVNLQGPSEGLLQRIFQTTFTDPSPRFSLGEFLGPIAVQQIPNAGRGLVLTRDVDQGELLLCCRALGSTYSTDKECDGVPLLRVNIDSGVTSTTTQVLAATRCIYKILDRPELATAILGLTAGPDIPNSKYVAKPYPLKTLPLSGDAAIQSGLHPPDVDALYVNGVLRFNAFGPAATPAAATGNDPMSRSTMPHPLPAILNHACLPNVSSVFFGDLVTTRALHPLPAGTQIMHQYVQGELPYDSRQSLLSKHGFQCGCGLCELDERDGASARHQRESLLATSLPPLVDRSQALLQNMQLAAIDAHQDMVAALLELISNLGATYNPARNSLRPDLADIFLRASKHAEVYEKDAALRLARAGAEATGAVLSANSITRLPDLHWDGAIQCLLMLAKLHQEDQAQEMSWIQAAIDTHHSMIGGGTVLFLQRYSPELYPVLHRLADTTAIPV</sequence>
<accession>A0AAF0F758</accession>